<evidence type="ECO:0000256" key="5">
    <source>
        <dbReference type="ARBA" id="ARBA00022827"/>
    </source>
</evidence>
<feature type="domain" description="FAD-binding FR-type" evidence="10">
    <location>
        <begin position="8"/>
        <end position="113"/>
    </location>
</feature>
<dbReference type="Gene3D" id="3.40.50.80">
    <property type="entry name" value="Nucleotide-binding domain of ferredoxin-NADP reductase (FNR) module"/>
    <property type="match status" value="1"/>
</dbReference>
<evidence type="ECO:0000259" key="9">
    <source>
        <dbReference type="PROSITE" id="PS51085"/>
    </source>
</evidence>
<dbReference type="Gene3D" id="2.40.30.10">
    <property type="entry name" value="Translation factors"/>
    <property type="match status" value="1"/>
</dbReference>
<dbReference type="Pfam" id="PF00111">
    <property type="entry name" value="Fer2"/>
    <property type="match status" value="1"/>
</dbReference>
<dbReference type="PANTHER" id="PTHR47354:SF8">
    <property type="entry name" value="1,2-PHENYLACETYL-COA EPOXIDASE, SUBUNIT E"/>
    <property type="match status" value="1"/>
</dbReference>
<keyword evidence="5" id="KW-0274">FAD</keyword>
<dbReference type="InterPro" id="IPR008333">
    <property type="entry name" value="Cbr1-like_FAD-bd_dom"/>
</dbReference>
<gene>
    <name evidence="11" type="primary">paaK</name>
    <name evidence="11" type="ORF">GPA22_14995</name>
</gene>
<keyword evidence="8" id="KW-0411">Iron-sulfur</keyword>
<evidence type="ECO:0000256" key="6">
    <source>
        <dbReference type="ARBA" id="ARBA00023002"/>
    </source>
</evidence>
<keyword evidence="3" id="KW-0001">2Fe-2S</keyword>
<dbReference type="PROSITE" id="PS51384">
    <property type="entry name" value="FAD_FR"/>
    <property type="match status" value="1"/>
</dbReference>
<dbReference type="InterPro" id="IPR001433">
    <property type="entry name" value="OxRdtase_FAD/NAD-bd"/>
</dbReference>
<dbReference type="InterPro" id="IPR036010">
    <property type="entry name" value="2Fe-2S_ferredoxin-like_sf"/>
</dbReference>
<sequence length="361" mass="40225">MTTTHRTPKFHPLKVAEVRRETPESVSLRFEIPAELADDYRFEQGQHLNLKVKVNGEELRRSYSICSGVDDGELRVAIKKINGGVFSTWANDEGIKAGDVLEVMTPEGRFHTPLDARHAKHYVAFAAGSGITPILSLVKTTLRAEPNSRFTLVYSNRRQASVMFAETLEDLKNRYMSRFTLYNLFSREEQEVPLFNGRLDGERVRMFLDTLIPADTIDEAFICGPGGMIDEVEAALLAGGLAAEHVHLERFGVPATAPEHHAEPGDATQAKVTVIADGLKREMEFRAEDPSILDVALRAGMDLPYSCKGGVCCTCRAKLLEGKVRMDKNFTLEQPDIDAGYILTCQSHPLTERVVISFDER</sequence>
<protein>
    <submittedName>
        <fullName evidence="11">Phenylacetate-CoA oxygenase/reductase subunit PaaK</fullName>
    </submittedName>
</protein>
<organism evidence="11 12">
    <name type="scientific">Aromatoleum toluvorans</name>
    <dbReference type="NCBI Taxonomy" id="92002"/>
    <lineage>
        <taxon>Bacteria</taxon>
        <taxon>Pseudomonadati</taxon>
        <taxon>Pseudomonadota</taxon>
        <taxon>Betaproteobacteria</taxon>
        <taxon>Rhodocyclales</taxon>
        <taxon>Rhodocyclaceae</taxon>
        <taxon>Aromatoleum</taxon>
    </lineage>
</organism>
<dbReference type="InterPro" id="IPR050415">
    <property type="entry name" value="MRET"/>
</dbReference>
<keyword evidence="6" id="KW-0560">Oxidoreductase</keyword>
<evidence type="ECO:0000259" key="10">
    <source>
        <dbReference type="PROSITE" id="PS51384"/>
    </source>
</evidence>
<comment type="cofactor">
    <cofactor evidence="1">
        <name>FAD</name>
        <dbReference type="ChEBI" id="CHEBI:57692"/>
    </cofactor>
</comment>
<dbReference type="PANTHER" id="PTHR47354">
    <property type="entry name" value="NADH OXIDOREDUCTASE HCR"/>
    <property type="match status" value="1"/>
</dbReference>
<keyword evidence="4" id="KW-0479">Metal-binding</keyword>
<keyword evidence="7" id="KW-0408">Iron</keyword>
<dbReference type="Gene3D" id="3.10.20.30">
    <property type="match status" value="1"/>
</dbReference>
<dbReference type="InterPro" id="IPR012675">
    <property type="entry name" value="Beta-grasp_dom_sf"/>
</dbReference>
<dbReference type="RefSeq" id="WP_169256877.1">
    <property type="nucleotide sequence ID" value="NZ_WTVN01000023.1"/>
</dbReference>
<dbReference type="PRINTS" id="PR00410">
    <property type="entry name" value="PHEHYDRXLASE"/>
</dbReference>
<evidence type="ECO:0000256" key="7">
    <source>
        <dbReference type="ARBA" id="ARBA00023004"/>
    </source>
</evidence>
<dbReference type="Pfam" id="PF00175">
    <property type="entry name" value="NAD_binding_1"/>
    <property type="match status" value="1"/>
</dbReference>
<feature type="domain" description="2Fe-2S ferredoxin-type" evidence="9">
    <location>
        <begin position="270"/>
        <end position="361"/>
    </location>
</feature>
<evidence type="ECO:0000256" key="1">
    <source>
        <dbReference type="ARBA" id="ARBA00001974"/>
    </source>
</evidence>
<evidence type="ECO:0000256" key="4">
    <source>
        <dbReference type="ARBA" id="ARBA00022723"/>
    </source>
</evidence>
<proteinExistence type="predicted"/>
<reference evidence="11 12" key="1">
    <citation type="submission" date="2019-12" db="EMBL/GenBank/DDBJ databases">
        <title>Comparative genomics gives insights into the taxonomy of the Azoarcus-Aromatoleum group and reveals separate origins of nif in the plant-associated Azoarcus and non-plant-associated Aromatoleum sub-groups.</title>
        <authorList>
            <person name="Lafos M."/>
            <person name="Maluk M."/>
            <person name="Batista M."/>
            <person name="Junghare M."/>
            <person name="Carmona M."/>
            <person name="Faoro H."/>
            <person name="Cruz L.M."/>
            <person name="Battistoni F."/>
            <person name="De Souza E."/>
            <person name="Pedrosa F."/>
            <person name="Chen W.-M."/>
            <person name="Poole P.S."/>
            <person name="Dixon R.A."/>
            <person name="James E.K."/>
        </authorList>
    </citation>
    <scope>NUCLEOTIDE SEQUENCE [LARGE SCALE GENOMIC DNA]</scope>
    <source>
        <strain evidence="11 12">Td21</strain>
    </source>
</reference>
<keyword evidence="2" id="KW-0285">Flavoprotein</keyword>
<dbReference type="SUPFAM" id="SSF63380">
    <property type="entry name" value="Riboflavin synthase domain-like"/>
    <property type="match status" value="1"/>
</dbReference>
<dbReference type="InterPro" id="IPR017938">
    <property type="entry name" value="Riboflavin_synthase-like_b-brl"/>
</dbReference>
<dbReference type="CDD" id="cd00207">
    <property type="entry name" value="fer2"/>
    <property type="match status" value="1"/>
</dbReference>
<evidence type="ECO:0000313" key="11">
    <source>
        <dbReference type="EMBL" id="NMG45033.1"/>
    </source>
</evidence>
<dbReference type="InterPro" id="IPR001041">
    <property type="entry name" value="2Fe-2S_ferredoxin-type"/>
</dbReference>
<evidence type="ECO:0000256" key="8">
    <source>
        <dbReference type="ARBA" id="ARBA00023014"/>
    </source>
</evidence>
<dbReference type="SUPFAM" id="SSF54292">
    <property type="entry name" value="2Fe-2S ferredoxin-like"/>
    <property type="match status" value="1"/>
</dbReference>
<comment type="caution">
    <text evidence="11">The sequence shown here is derived from an EMBL/GenBank/DDBJ whole genome shotgun (WGS) entry which is preliminary data.</text>
</comment>
<dbReference type="InterPro" id="IPR039261">
    <property type="entry name" value="FNR_nucleotide-bd"/>
</dbReference>
<dbReference type="Pfam" id="PF00970">
    <property type="entry name" value="FAD_binding_6"/>
    <property type="match status" value="1"/>
</dbReference>
<accession>A0ABX1Q020</accession>
<dbReference type="InterPro" id="IPR017927">
    <property type="entry name" value="FAD-bd_FR_type"/>
</dbReference>
<keyword evidence="12" id="KW-1185">Reference proteome</keyword>
<dbReference type="Proteomes" id="UP000623795">
    <property type="component" value="Unassembled WGS sequence"/>
</dbReference>
<evidence type="ECO:0000256" key="2">
    <source>
        <dbReference type="ARBA" id="ARBA00022630"/>
    </source>
</evidence>
<dbReference type="InterPro" id="IPR011884">
    <property type="entry name" value="PaaE"/>
</dbReference>
<evidence type="ECO:0000313" key="12">
    <source>
        <dbReference type="Proteomes" id="UP000623795"/>
    </source>
</evidence>
<dbReference type="NCBIfam" id="TIGR02160">
    <property type="entry name" value="PA_CoA_Oxy5"/>
    <property type="match status" value="1"/>
</dbReference>
<dbReference type="EMBL" id="WTVN01000023">
    <property type="protein sequence ID" value="NMG45033.1"/>
    <property type="molecule type" value="Genomic_DNA"/>
</dbReference>
<dbReference type="PROSITE" id="PS51085">
    <property type="entry name" value="2FE2S_FER_2"/>
    <property type="match status" value="1"/>
</dbReference>
<dbReference type="CDD" id="cd06214">
    <property type="entry name" value="PA_degradation_oxidoreductase_like"/>
    <property type="match status" value="1"/>
</dbReference>
<name>A0ABX1Q020_9RHOO</name>
<evidence type="ECO:0000256" key="3">
    <source>
        <dbReference type="ARBA" id="ARBA00022714"/>
    </source>
</evidence>
<dbReference type="SUPFAM" id="SSF52343">
    <property type="entry name" value="Ferredoxin reductase-like, C-terminal NADP-linked domain"/>
    <property type="match status" value="1"/>
</dbReference>